<dbReference type="EMBL" id="QQBB01000006">
    <property type="protein sequence ID" value="RDI58045.1"/>
    <property type="molecule type" value="Genomic_DNA"/>
</dbReference>
<dbReference type="OrthoDB" id="7270972at2"/>
<dbReference type="Proteomes" id="UP000254925">
    <property type="component" value="Unassembled WGS sequence"/>
</dbReference>
<protein>
    <recommendedName>
        <fullName evidence="3">GIY-YIG nuclease family protein</fullName>
    </recommendedName>
</protein>
<keyword evidence="2" id="KW-1185">Reference proteome</keyword>
<sequence>MGIIDRKAAIAAYKERKTPAGIFAVRCSATGRVWVGRSQHLDTQQNGLWFSLRLGSGMNRDLQAAWKAHGEAAFTFEELERLSDETLPYVRQAMLKERLAFWKAELDAALV</sequence>
<gene>
    <name evidence="1" type="ORF">DES45_106359</name>
</gene>
<reference evidence="1 2" key="1">
    <citation type="submission" date="2018-07" db="EMBL/GenBank/DDBJ databases">
        <title>Genomic Encyclopedia of Type Strains, Phase IV (KMG-IV): sequencing the most valuable type-strain genomes for metagenomic binning, comparative biology and taxonomic classification.</title>
        <authorList>
            <person name="Goeker M."/>
        </authorList>
    </citation>
    <scope>NUCLEOTIDE SEQUENCE [LARGE SCALE GENOMIC DNA]</scope>
    <source>
        <strain evidence="1 2">DSM 14364</strain>
    </source>
</reference>
<dbReference type="AlphaFoldDB" id="A0A370HJB1"/>
<comment type="caution">
    <text evidence="1">The sequence shown here is derived from an EMBL/GenBank/DDBJ whole genome shotgun (WGS) entry which is preliminary data.</text>
</comment>
<dbReference type="RefSeq" id="WP_114771256.1">
    <property type="nucleotide sequence ID" value="NZ_QQBB01000006.1"/>
</dbReference>
<evidence type="ECO:0000313" key="1">
    <source>
        <dbReference type="EMBL" id="RDI58045.1"/>
    </source>
</evidence>
<proteinExistence type="predicted"/>
<dbReference type="CDD" id="cd10451">
    <property type="entry name" value="GIY-YIG_LuxR_like"/>
    <property type="match status" value="1"/>
</dbReference>
<evidence type="ECO:0000313" key="2">
    <source>
        <dbReference type="Proteomes" id="UP000254925"/>
    </source>
</evidence>
<dbReference type="Gene3D" id="3.40.1440.10">
    <property type="entry name" value="GIY-YIG endonuclease"/>
    <property type="match status" value="1"/>
</dbReference>
<name>A0A370HJB1_9HYPH</name>
<evidence type="ECO:0008006" key="3">
    <source>
        <dbReference type="Google" id="ProtNLM"/>
    </source>
</evidence>
<dbReference type="InterPro" id="IPR035901">
    <property type="entry name" value="GIY-YIG_endonuc_sf"/>
</dbReference>
<accession>A0A370HJB1</accession>
<organism evidence="1 2">
    <name type="scientific">Microvirga subterranea</name>
    <dbReference type="NCBI Taxonomy" id="186651"/>
    <lineage>
        <taxon>Bacteria</taxon>
        <taxon>Pseudomonadati</taxon>
        <taxon>Pseudomonadota</taxon>
        <taxon>Alphaproteobacteria</taxon>
        <taxon>Hyphomicrobiales</taxon>
        <taxon>Methylobacteriaceae</taxon>
        <taxon>Microvirga</taxon>
    </lineage>
</organism>